<dbReference type="EMBL" id="JAIWYP010000005">
    <property type="protein sequence ID" value="KAH3827931.1"/>
    <property type="molecule type" value="Genomic_DNA"/>
</dbReference>
<dbReference type="AlphaFoldDB" id="A0A9D4JXU3"/>
<gene>
    <name evidence="1" type="ORF">DPMN_129877</name>
</gene>
<name>A0A9D4JXU3_DREPO</name>
<reference evidence="1" key="1">
    <citation type="journal article" date="2019" name="bioRxiv">
        <title>The Genome of the Zebra Mussel, Dreissena polymorpha: A Resource for Invasive Species Research.</title>
        <authorList>
            <person name="McCartney M.A."/>
            <person name="Auch B."/>
            <person name="Kono T."/>
            <person name="Mallez S."/>
            <person name="Zhang Y."/>
            <person name="Obille A."/>
            <person name="Becker A."/>
            <person name="Abrahante J.E."/>
            <person name="Garbe J."/>
            <person name="Badalamenti J.P."/>
            <person name="Herman A."/>
            <person name="Mangelson H."/>
            <person name="Liachko I."/>
            <person name="Sullivan S."/>
            <person name="Sone E.D."/>
            <person name="Koren S."/>
            <person name="Silverstein K.A.T."/>
            <person name="Beckman K.B."/>
            <person name="Gohl D.M."/>
        </authorList>
    </citation>
    <scope>NUCLEOTIDE SEQUENCE</scope>
    <source>
        <strain evidence="1">Duluth1</strain>
        <tissue evidence="1">Whole animal</tissue>
    </source>
</reference>
<evidence type="ECO:0000313" key="1">
    <source>
        <dbReference type="EMBL" id="KAH3827931.1"/>
    </source>
</evidence>
<evidence type="ECO:0000313" key="2">
    <source>
        <dbReference type="Proteomes" id="UP000828390"/>
    </source>
</evidence>
<sequence length="60" mass="6944">MSDNNIRDWTVGLKFTQQQNCSHHAGINQTHTMLSSERTQRLDLPACQLISLKDFNVRMI</sequence>
<dbReference type="Proteomes" id="UP000828390">
    <property type="component" value="Unassembled WGS sequence"/>
</dbReference>
<comment type="caution">
    <text evidence="1">The sequence shown here is derived from an EMBL/GenBank/DDBJ whole genome shotgun (WGS) entry which is preliminary data.</text>
</comment>
<proteinExistence type="predicted"/>
<reference evidence="1" key="2">
    <citation type="submission" date="2020-11" db="EMBL/GenBank/DDBJ databases">
        <authorList>
            <person name="McCartney M.A."/>
            <person name="Auch B."/>
            <person name="Kono T."/>
            <person name="Mallez S."/>
            <person name="Becker A."/>
            <person name="Gohl D.M."/>
            <person name="Silverstein K.A.T."/>
            <person name="Koren S."/>
            <person name="Bechman K.B."/>
            <person name="Herman A."/>
            <person name="Abrahante J.E."/>
            <person name="Garbe J."/>
        </authorList>
    </citation>
    <scope>NUCLEOTIDE SEQUENCE</scope>
    <source>
        <strain evidence="1">Duluth1</strain>
        <tissue evidence="1">Whole animal</tissue>
    </source>
</reference>
<accession>A0A9D4JXU3</accession>
<keyword evidence="2" id="KW-1185">Reference proteome</keyword>
<organism evidence="1 2">
    <name type="scientific">Dreissena polymorpha</name>
    <name type="common">Zebra mussel</name>
    <name type="synonym">Mytilus polymorpha</name>
    <dbReference type="NCBI Taxonomy" id="45954"/>
    <lineage>
        <taxon>Eukaryota</taxon>
        <taxon>Metazoa</taxon>
        <taxon>Spiralia</taxon>
        <taxon>Lophotrochozoa</taxon>
        <taxon>Mollusca</taxon>
        <taxon>Bivalvia</taxon>
        <taxon>Autobranchia</taxon>
        <taxon>Heteroconchia</taxon>
        <taxon>Euheterodonta</taxon>
        <taxon>Imparidentia</taxon>
        <taxon>Neoheterodontei</taxon>
        <taxon>Myida</taxon>
        <taxon>Dreissenoidea</taxon>
        <taxon>Dreissenidae</taxon>
        <taxon>Dreissena</taxon>
    </lineage>
</organism>
<protein>
    <submittedName>
        <fullName evidence="1">Uncharacterized protein</fullName>
    </submittedName>
</protein>